<evidence type="ECO:0008006" key="4">
    <source>
        <dbReference type="Google" id="ProtNLM"/>
    </source>
</evidence>
<evidence type="ECO:0000256" key="1">
    <source>
        <dbReference type="SAM" id="SignalP"/>
    </source>
</evidence>
<evidence type="ECO:0000313" key="3">
    <source>
        <dbReference type="Proteomes" id="UP000001317"/>
    </source>
</evidence>
<accession>B0TV05</accession>
<dbReference type="OrthoDB" id="6400666at2"/>
<evidence type="ECO:0000313" key="2">
    <source>
        <dbReference type="EMBL" id="ABZ78272.1"/>
    </source>
</evidence>
<protein>
    <recommendedName>
        <fullName evidence="4">Outer membrane protein beta-barrel domain-containing protein</fullName>
    </recommendedName>
</protein>
<name>B0TV05_SHEHH</name>
<dbReference type="AlphaFoldDB" id="B0TV05"/>
<proteinExistence type="predicted"/>
<organism evidence="2 3">
    <name type="scientific">Shewanella halifaxensis (strain HAW-EB4)</name>
    <dbReference type="NCBI Taxonomy" id="458817"/>
    <lineage>
        <taxon>Bacteria</taxon>
        <taxon>Pseudomonadati</taxon>
        <taxon>Pseudomonadota</taxon>
        <taxon>Gammaproteobacteria</taxon>
        <taxon>Alteromonadales</taxon>
        <taxon>Shewanellaceae</taxon>
        <taxon>Shewanella</taxon>
    </lineage>
</organism>
<dbReference type="Proteomes" id="UP000001317">
    <property type="component" value="Chromosome"/>
</dbReference>
<dbReference type="RefSeq" id="WP_012278790.1">
    <property type="nucleotide sequence ID" value="NC_010334.1"/>
</dbReference>
<dbReference type="EMBL" id="CP000931">
    <property type="protein sequence ID" value="ABZ78272.1"/>
    <property type="molecule type" value="Genomic_DNA"/>
</dbReference>
<dbReference type="STRING" id="458817.Shal_3732"/>
<feature type="signal peptide" evidence="1">
    <location>
        <begin position="1"/>
        <end position="20"/>
    </location>
</feature>
<dbReference type="HOGENOM" id="CLU_1053348_0_0_6"/>
<keyword evidence="1" id="KW-0732">Signal</keyword>
<dbReference type="KEGG" id="shl:Shal_3732"/>
<feature type="chain" id="PRO_5002756161" description="Outer membrane protein beta-barrel domain-containing protein" evidence="1">
    <location>
        <begin position="21"/>
        <end position="265"/>
    </location>
</feature>
<sequence>MKTSWLITTMLLGLSGSPLAADQQPDPSDLTAVNSFVYGTVDNEGRLNGMLGMAGSFSEGNNYMGLVEHISDTKNNEFARKAQNSRLRYFQVLDTGNKLLPQAGFSVDYMKGWKTHSDDTSSDIVALGAITKLTTPWESFSLFPNIAVVRGSASQGNGSSFDLKGYQVNLFGSFSIGDSGQYVIVQPQFMQLDGKPSKNAKGEKLSGKVFKVKTGYGMPISDNGKWWTELSHTYTRTDAKINIIGTPIKALDNDHKFELGISYYF</sequence>
<reference evidence="2" key="1">
    <citation type="submission" date="2008-01" db="EMBL/GenBank/DDBJ databases">
        <title>Complete sequence of Shewanella halifaxensis HAW-EB4.</title>
        <authorList>
            <consortium name="US DOE Joint Genome Institute"/>
            <person name="Copeland A."/>
            <person name="Lucas S."/>
            <person name="Lapidus A."/>
            <person name="Glavina del Rio T."/>
            <person name="Dalin E."/>
            <person name="Tice H."/>
            <person name="Bruce D."/>
            <person name="Goodwin L."/>
            <person name="Pitluck S."/>
            <person name="Sims D."/>
            <person name="Brettin T."/>
            <person name="Detter J.C."/>
            <person name="Han C."/>
            <person name="Kuske C.R."/>
            <person name="Schmutz J."/>
            <person name="Larimer F."/>
            <person name="Land M."/>
            <person name="Hauser L."/>
            <person name="Kyrpides N."/>
            <person name="Kim E."/>
            <person name="Zhao J.-S."/>
            <person name="Richardson P."/>
        </authorList>
    </citation>
    <scope>NUCLEOTIDE SEQUENCE [LARGE SCALE GENOMIC DNA]</scope>
    <source>
        <strain evidence="2">HAW-EB4</strain>
    </source>
</reference>
<dbReference type="eggNOG" id="ENOG5033GKT">
    <property type="taxonomic scope" value="Bacteria"/>
</dbReference>
<gene>
    <name evidence="2" type="ordered locus">Shal_3732</name>
</gene>
<keyword evidence="3" id="KW-1185">Reference proteome</keyword>